<dbReference type="PANTHER" id="PTHR30244">
    <property type="entry name" value="TRANSAMINASE"/>
    <property type="match status" value="1"/>
</dbReference>
<evidence type="ECO:0000256" key="1">
    <source>
        <dbReference type="ARBA" id="ARBA00022898"/>
    </source>
</evidence>
<dbReference type="InterPro" id="IPR015422">
    <property type="entry name" value="PyrdxlP-dep_Trfase_small"/>
</dbReference>
<dbReference type="Pfam" id="PF01041">
    <property type="entry name" value="DegT_DnrJ_EryC1"/>
    <property type="match status" value="1"/>
</dbReference>
<dbReference type="Gene3D" id="3.90.1150.10">
    <property type="entry name" value="Aspartate Aminotransferase, domain 1"/>
    <property type="match status" value="1"/>
</dbReference>
<dbReference type="Proteomes" id="UP000030445">
    <property type="component" value="Unassembled WGS sequence"/>
</dbReference>
<dbReference type="GO" id="GO:0000271">
    <property type="term" value="P:polysaccharide biosynthetic process"/>
    <property type="evidence" value="ECO:0007669"/>
    <property type="project" value="TreeGrafter"/>
</dbReference>
<evidence type="ECO:0000256" key="5">
    <source>
        <dbReference type="RuleBase" id="RU004508"/>
    </source>
</evidence>
<dbReference type="InterPro" id="IPR000653">
    <property type="entry name" value="DegT/StrS_aminotransferase"/>
</dbReference>
<sequence>MKNIPFCDYKKLYLNHRENYLQIIDEVASNGGFIMQQAKKDFEKELSEFTGCNHAIGVGNCTDGLEIIWQSIGLRPGDEVICSSHTFIATASSIVMAGGVPKPVEIGDDNLICTEAISDAINSRTVGIMPTQLNGRICDMDKIINIANKHKLFVVEDAAQALGARYKGKHAGTFGIAGAISFYPAKVMGCFGDGGALVTNNYDIFNRSHQLHDQGRDVNGDLKSWGRNSRLDNIQAAILSYQLQKYPAVIQRRREIAAYYHNRLSQLNELKLPPPPLEDADNFDIFQNYEFMADNRDELKKYLEENGIKTLIQWNGKGIHQWESLGFTVKLPKVEDFFKKCIMIPIWDYLMDEEVSYIADKIISFYRK</sequence>
<feature type="modified residue" description="N6-(pyridoxal phosphate)lysine" evidence="4">
    <location>
        <position position="186"/>
    </location>
</feature>
<dbReference type="AlphaFoldDB" id="A0A0A2A4R2"/>
<dbReference type="GO" id="GO:0008483">
    <property type="term" value="F:transaminase activity"/>
    <property type="evidence" value="ECO:0007669"/>
    <property type="project" value="UniProtKB-KW"/>
</dbReference>
<evidence type="ECO:0000256" key="4">
    <source>
        <dbReference type="PIRSR" id="PIRSR000390-2"/>
    </source>
</evidence>
<protein>
    <submittedName>
        <fullName evidence="6">DegT/DnrJ/EryC1/StrS aminotransferase</fullName>
    </submittedName>
</protein>
<dbReference type="InterPro" id="IPR015421">
    <property type="entry name" value="PyrdxlP-dep_Trfase_major"/>
</dbReference>
<feature type="active site" description="Proton acceptor" evidence="3">
    <location>
        <position position="186"/>
    </location>
</feature>
<dbReference type="InterPro" id="IPR015424">
    <property type="entry name" value="PyrdxlP-dep_Trfase"/>
</dbReference>
<dbReference type="Gene3D" id="3.40.640.10">
    <property type="entry name" value="Type I PLP-dependent aspartate aminotransferase-like (Major domain)"/>
    <property type="match status" value="1"/>
</dbReference>
<organism evidence="6 7">
    <name type="scientific">Prochlorococcus marinus str. MIT 9302</name>
    <dbReference type="NCBI Taxonomy" id="74545"/>
    <lineage>
        <taxon>Bacteria</taxon>
        <taxon>Bacillati</taxon>
        <taxon>Cyanobacteriota</taxon>
        <taxon>Cyanophyceae</taxon>
        <taxon>Synechococcales</taxon>
        <taxon>Prochlorococcaceae</taxon>
        <taxon>Prochlorococcus</taxon>
    </lineage>
</organism>
<dbReference type="STRING" id="74545.EU96_1524"/>
<gene>
    <name evidence="6" type="ORF">EU96_1524</name>
</gene>
<keyword evidence="6" id="KW-0808">Transferase</keyword>
<name>A0A0A2A4R2_PROMR</name>
<dbReference type="PIRSF" id="PIRSF000390">
    <property type="entry name" value="PLP_StrS"/>
    <property type="match status" value="1"/>
</dbReference>
<comment type="caution">
    <text evidence="6">The sequence shown here is derived from an EMBL/GenBank/DDBJ whole genome shotgun (WGS) entry which is preliminary data.</text>
</comment>
<evidence type="ECO:0000256" key="3">
    <source>
        <dbReference type="PIRSR" id="PIRSR000390-1"/>
    </source>
</evidence>
<dbReference type="RefSeq" id="WP_032527138.1">
    <property type="nucleotide sequence ID" value="NZ_CP138951.1"/>
</dbReference>
<keyword evidence="1 4" id="KW-0663">Pyridoxal phosphate</keyword>
<comment type="similarity">
    <text evidence="2 5">Belongs to the DegT/DnrJ/EryC1 family.</text>
</comment>
<dbReference type="EMBL" id="JNAM01000011">
    <property type="protein sequence ID" value="KGF96887.1"/>
    <property type="molecule type" value="Genomic_DNA"/>
</dbReference>
<keyword evidence="6" id="KW-0032">Aminotransferase</keyword>
<dbReference type="eggNOG" id="COG0399">
    <property type="taxonomic scope" value="Bacteria"/>
</dbReference>
<dbReference type="PANTHER" id="PTHR30244:SF36">
    <property type="entry name" value="3-OXO-GLUCOSE-6-PHOSPHATE:GLUTAMATE AMINOTRANSFERASE"/>
    <property type="match status" value="1"/>
</dbReference>
<dbReference type="OrthoDB" id="9810913at2"/>
<accession>A0A0A2A4R2</accession>
<dbReference type="SUPFAM" id="SSF53383">
    <property type="entry name" value="PLP-dependent transferases"/>
    <property type="match status" value="1"/>
</dbReference>
<proteinExistence type="inferred from homology"/>
<evidence type="ECO:0000256" key="2">
    <source>
        <dbReference type="ARBA" id="ARBA00037999"/>
    </source>
</evidence>
<dbReference type="CDD" id="cd00616">
    <property type="entry name" value="AHBA_syn"/>
    <property type="match status" value="1"/>
</dbReference>
<evidence type="ECO:0000313" key="7">
    <source>
        <dbReference type="Proteomes" id="UP000030445"/>
    </source>
</evidence>
<evidence type="ECO:0000313" key="6">
    <source>
        <dbReference type="EMBL" id="KGF96887.1"/>
    </source>
</evidence>
<dbReference type="GO" id="GO:0030170">
    <property type="term" value="F:pyridoxal phosphate binding"/>
    <property type="evidence" value="ECO:0007669"/>
    <property type="project" value="TreeGrafter"/>
</dbReference>
<reference evidence="7" key="1">
    <citation type="journal article" date="2014" name="Sci. Data">
        <title>Genomes of diverse isolates of the marine cyanobacterium Prochlorococcus.</title>
        <authorList>
            <person name="Biller S."/>
            <person name="Berube P."/>
            <person name="Thompson J."/>
            <person name="Kelly L."/>
            <person name="Roggensack S."/>
            <person name="Awad L."/>
            <person name="Roache-Johnson K."/>
            <person name="Ding H."/>
            <person name="Giovannoni S.J."/>
            <person name="Moore L.R."/>
            <person name="Chisholm S.W."/>
        </authorList>
    </citation>
    <scope>NUCLEOTIDE SEQUENCE [LARGE SCALE GENOMIC DNA]</scope>
    <source>
        <strain evidence="7">MIT 9302</strain>
    </source>
</reference>